<proteinExistence type="predicted"/>
<reference evidence="1 2" key="1">
    <citation type="journal article" date="2013" name="Genome Biol. Evol.">
        <title>Genomes of Stigonematalean cyanobacteria (subsection V) and the evolution of oxygenic photosynthesis from prokaryotes to plastids.</title>
        <authorList>
            <person name="Dagan T."/>
            <person name="Roettger M."/>
            <person name="Stucken K."/>
            <person name="Landan G."/>
            <person name="Koch R."/>
            <person name="Major P."/>
            <person name="Gould S.B."/>
            <person name="Goremykin V.V."/>
            <person name="Rippka R."/>
            <person name="Tandeau de Marsac N."/>
            <person name="Gugger M."/>
            <person name="Lockhart P.J."/>
            <person name="Allen J.F."/>
            <person name="Brune I."/>
            <person name="Maus I."/>
            <person name="Puhler A."/>
            <person name="Martin W.F."/>
        </authorList>
    </citation>
    <scope>NUCLEOTIDE SEQUENCE [LARGE SCALE GENOMIC DNA]</scope>
    <source>
        <strain evidence="1 2">PCC 7110</strain>
    </source>
</reference>
<dbReference type="Proteomes" id="UP000076925">
    <property type="component" value="Unassembled WGS sequence"/>
</dbReference>
<dbReference type="AlphaFoldDB" id="A0A139XBQ7"/>
<organism evidence="1 2">
    <name type="scientific">Scytonema hofmannii PCC 7110</name>
    <dbReference type="NCBI Taxonomy" id="128403"/>
    <lineage>
        <taxon>Bacteria</taxon>
        <taxon>Bacillati</taxon>
        <taxon>Cyanobacteriota</taxon>
        <taxon>Cyanophyceae</taxon>
        <taxon>Nostocales</taxon>
        <taxon>Scytonemataceae</taxon>
        <taxon>Scytonema</taxon>
    </lineage>
</organism>
<accession>A0A139XBQ7</accession>
<dbReference type="EMBL" id="ANNX02000020">
    <property type="protein sequence ID" value="KYC42052.1"/>
    <property type="molecule type" value="Genomic_DNA"/>
</dbReference>
<evidence type="ECO:0000313" key="2">
    <source>
        <dbReference type="Proteomes" id="UP000076925"/>
    </source>
</evidence>
<dbReference type="STRING" id="128403.WA1_18800"/>
<comment type="caution">
    <text evidence="1">The sequence shown here is derived from an EMBL/GenBank/DDBJ whole genome shotgun (WGS) entry which is preliminary data.</text>
</comment>
<evidence type="ECO:0000313" key="1">
    <source>
        <dbReference type="EMBL" id="KYC42052.1"/>
    </source>
</evidence>
<dbReference type="RefSeq" id="WP_017742034.1">
    <property type="nucleotide sequence ID" value="NZ_KQ976354.1"/>
</dbReference>
<sequence>MLNHEAFLQGIAALEEHYGKELSKIAKIAYYECLKGLNEEQLEAGVLKAITSCAFMPTAVKLKEFAGCDEERSPGENWISYKSAGTNYFALPSTEIVVEGLSDEQRSINLQRISAELAARKDMKKLRKTAKPQREKFDDMRKMLLSGVPWLQKEAITWAKGQPCVLFVYCDSPDGSDIPSDMRWEEEMESGQQ</sequence>
<keyword evidence="2" id="KW-1185">Reference proteome</keyword>
<name>A0A139XBQ7_9CYAN</name>
<gene>
    <name evidence="1" type="ORF">WA1_18800</name>
</gene>
<protein>
    <submittedName>
        <fullName evidence="1">Uncharacterized protein</fullName>
    </submittedName>
</protein>